<name>A0A2K3MU09_TRIPR</name>
<dbReference type="Proteomes" id="UP000236291">
    <property type="component" value="Unassembled WGS sequence"/>
</dbReference>
<protein>
    <submittedName>
        <fullName evidence="1">Uncharacterized protein</fullName>
    </submittedName>
</protein>
<gene>
    <name evidence="1" type="ORF">L195_g017385</name>
</gene>
<reference evidence="1 2" key="2">
    <citation type="journal article" date="2017" name="Front. Plant Sci.">
        <title>Gene Classification and Mining of Molecular Markers Useful in Red Clover (Trifolium pratense) Breeding.</title>
        <authorList>
            <person name="Istvanek J."/>
            <person name="Dluhosova J."/>
            <person name="Dluhos P."/>
            <person name="Patkova L."/>
            <person name="Nedelnik J."/>
            <person name="Repkova J."/>
        </authorList>
    </citation>
    <scope>NUCLEOTIDE SEQUENCE [LARGE SCALE GENOMIC DNA]</scope>
    <source>
        <strain evidence="2">cv. Tatra</strain>
        <tissue evidence="1">Young leaves</tissue>
    </source>
</reference>
<dbReference type="PANTHER" id="PTHR13650">
    <property type="entry name" value="SPATACSIN"/>
    <property type="match status" value="1"/>
</dbReference>
<reference evidence="1 2" key="1">
    <citation type="journal article" date="2014" name="Am. J. Bot.">
        <title>Genome assembly and annotation for red clover (Trifolium pratense; Fabaceae).</title>
        <authorList>
            <person name="Istvanek J."/>
            <person name="Jaros M."/>
            <person name="Krenek A."/>
            <person name="Repkova J."/>
        </authorList>
    </citation>
    <scope>NUCLEOTIDE SEQUENCE [LARGE SCALE GENOMIC DNA]</scope>
    <source>
        <strain evidence="2">cv. Tatra</strain>
        <tissue evidence="1">Young leaves</tissue>
    </source>
</reference>
<dbReference type="InterPro" id="IPR028103">
    <property type="entry name" value="Spatacsin"/>
</dbReference>
<proteinExistence type="predicted"/>
<dbReference type="STRING" id="57577.A0A2K3MU09"/>
<feature type="non-terminal residue" evidence="1">
    <location>
        <position position="461"/>
    </location>
</feature>
<sequence length="461" mass="51013">MDLASEDPAILHLHKWDPSETQVGLSEFREAFISPTREILLLHSYQKEALLFPLVKGDCCDISYEEESNSSGCESGNNYDNHILGSSTLSSQEFDRPSGSGLVNDLPCTSGSGIGIDTNVAEIKSSRSNSHPFISDVNSLAWARCGDSYDQHNDTSFREFLFVSGRCGVTVHVFPKLTKAREIVQSALEGSYRQGRWVEWGPIPASAQNMEVGESSSLSHQVSRSKNVNWNGGDDGGVEFLRGSAPTKRYLKSFFTKVETIVTDSSVWTKFPENNEFPCSTEVVSFNIFDGSRSLEYLFNEKSVQSMENRQEPADLVEDADHSSLSLGTEGIKSDCFSKVFGIEINGFYECHKIFSSASHCLVGFFLTLMHDVSVNISGPNQTGRSKNLLLVAKLDNWGIQWVSVVKLDEKTNIVQEVEWMDFQFCDNLLVCLESSGLIVLYSAISGEFVTHLNVSQACGL</sequence>
<dbReference type="AlphaFoldDB" id="A0A2K3MU09"/>
<dbReference type="GO" id="GO:0005737">
    <property type="term" value="C:cytoplasm"/>
    <property type="evidence" value="ECO:0007669"/>
    <property type="project" value="TreeGrafter"/>
</dbReference>
<dbReference type="ExpressionAtlas" id="A0A2K3MU09">
    <property type="expression patterns" value="baseline"/>
</dbReference>
<evidence type="ECO:0000313" key="1">
    <source>
        <dbReference type="EMBL" id="PNX94214.1"/>
    </source>
</evidence>
<comment type="caution">
    <text evidence="1">The sequence shown here is derived from an EMBL/GenBank/DDBJ whole genome shotgun (WGS) entry which is preliminary data.</text>
</comment>
<dbReference type="PANTHER" id="PTHR13650:SF0">
    <property type="entry name" value="SPATACSIN"/>
    <property type="match status" value="1"/>
</dbReference>
<organism evidence="1 2">
    <name type="scientific">Trifolium pratense</name>
    <name type="common">Red clover</name>
    <dbReference type="NCBI Taxonomy" id="57577"/>
    <lineage>
        <taxon>Eukaryota</taxon>
        <taxon>Viridiplantae</taxon>
        <taxon>Streptophyta</taxon>
        <taxon>Embryophyta</taxon>
        <taxon>Tracheophyta</taxon>
        <taxon>Spermatophyta</taxon>
        <taxon>Magnoliopsida</taxon>
        <taxon>eudicotyledons</taxon>
        <taxon>Gunneridae</taxon>
        <taxon>Pentapetalae</taxon>
        <taxon>rosids</taxon>
        <taxon>fabids</taxon>
        <taxon>Fabales</taxon>
        <taxon>Fabaceae</taxon>
        <taxon>Papilionoideae</taxon>
        <taxon>50 kb inversion clade</taxon>
        <taxon>NPAAA clade</taxon>
        <taxon>Hologalegina</taxon>
        <taxon>IRL clade</taxon>
        <taxon>Trifolieae</taxon>
        <taxon>Trifolium</taxon>
    </lineage>
</organism>
<accession>A0A2K3MU09</accession>
<dbReference type="EMBL" id="ASHM01012264">
    <property type="protein sequence ID" value="PNX94214.1"/>
    <property type="molecule type" value="Genomic_DNA"/>
</dbReference>
<evidence type="ECO:0000313" key="2">
    <source>
        <dbReference type="Proteomes" id="UP000236291"/>
    </source>
</evidence>